<dbReference type="GO" id="GO:0016020">
    <property type="term" value="C:membrane"/>
    <property type="evidence" value="ECO:0007669"/>
    <property type="project" value="UniProtKB-SubCell"/>
</dbReference>
<dbReference type="RefSeq" id="WP_069957152.1">
    <property type="nucleotide sequence ID" value="NZ_MCGG01000013.1"/>
</dbReference>
<evidence type="ECO:0000256" key="5">
    <source>
        <dbReference type="ARBA" id="ARBA00022989"/>
    </source>
</evidence>
<evidence type="ECO:0000256" key="2">
    <source>
        <dbReference type="ARBA" id="ARBA00022448"/>
    </source>
</evidence>
<dbReference type="GO" id="GO:0055085">
    <property type="term" value="P:transmembrane transport"/>
    <property type="evidence" value="ECO:0007669"/>
    <property type="project" value="InterPro"/>
</dbReference>
<dbReference type="InterPro" id="IPR004776">
    <property type="entry name" value="Mem_transp_PIN-like"/>
</dbReference>
<comment type="caution">
    <text evidence="8">The sequence shown here is derived from an EMBL/GenBank/DDBJ whole genome shotgun (WGS) entry which is preliminary data.</text>
</comment>
<dbReference type="EMBL" id="MCGG01000013">
    <property type="protein sequence ID" value="OEJ68489.1"/>
    <property type="molecule type" value="Genomic_DNA"/>
</dbReference>
<keyword evidence="3" id="KW-1003">Cell membrane</keyword>
<proteinExistence type="predicted"/>
<keyword evidence="9" id="KW-1185">Reference proteome</keyword>
<dbReference type="AlphaFoldDB" id="A0A1E5Q9U1"/>
<sequence length="291" mass="30908">MFETLFSIVAPVLISAAIGYGWAYMGRPYNTEMVTHLVTAIGVPCLVFTTLVHAAIDLDALARMAGATFAAISVMGVIGYAILRFWGQSVRAFLPALVFPNTGNMGLPLALLAFGEEGMALAVAYFTVCIILQFTVGVAVSSGVTSPMALMRVPAIYAVILALLFKATATEVPLWAGNTIELLSGFTIPLMLITLGISLQQLKISALGKSLIMAMIRLLMGFAVSLALADMLGFEGAMKGVLIVQSSLPVAVFNYLFAARYNTDPEAVAGTVVLSTLMSFATLPFLMWFVL</sequence>
<feature type="transmembrane region" description="Helical" evidence="7">
    <location>
        <begin position="6"/>
        <end position="25"/>
    </location>
</feature>
<dbReference type="Pfam" id="PF03547">
    <property type="entry name" value="Mem_trans"/>
    <property type="match status" value="2"/>
</dbReference>
<evidence type="ECO:0000256" key="3">
    <source>
        <dbReference type="ARBA" id="ARBA00022475"/>
    </source>
</evidence>
<evidence type="ECO:0000313" key="9">
    <source>
        <dbReference type="Proteomes" id="UP000095347"/>
    </source>
</evidence>
<reference evidence="9" key="1">
    <citation type="submission" date="2016-07" db="EMBL/GenBank/DDBJ databases">
        <authorList>
            <person name="Florea S."/>
            <person name="Webb J.S."/>
            <person name="Jaromczyk J."/>
            <person name="Schardl C.L."/>
        </authorList>
    </citation>
    <scope>NUCLEOTIDE SEQUENCE [LARGE SCALE GENOMIC DNA]</scope>
    <source>
        <strain evidence="9">MV-1</strain>
    </source>
</reference>
<evidence type="ECO:0000313" key="8">
    <source>
        <dbReference type="EMBL" id="OEJ68489.1"/>
    </source>
</evidence>
<evidence type="ECO:0000256" key="4">
    <source>
        <dbReference type="ARBA" id="ARBA00022692"/>
    </source>
</evidence>
<feature type="transmembrane region" description="Helical" evidence="7">
    <location>
        <begin position="211"/>
        <end position="234"/>
    </location>
</feature>
<feature type="transmembrane region" description="Helical" evidence="7">
    <location>
        <begin position="120"/>
        <end position="144"/>
    </location>
</feature>
<accession>A0A1E5Q9U1</accession>
<evidence type="ECO:0000256" key="7">
    <source>
        <dbReference type="SAM" id="Phobius"/>
    </source>
</evidence>
<feature type="transmembrane region" description="Helical" evidence="7">
    <location>
        <begin position="62"/>
        <end position="83"/>
    </location>
</feature>
<feature type="transmembrane region" description="Helical" evidence="7">
    <location>
        <begin position="240"/>
        <end position="257"/>
    </location>
</feature>
<keyword evidence="2" id="KW-0813">Transport</keyword>
<feature type="transmembrane region" description="Helical" evidence="7">
    <location>
        <begin position="182"/>
        <end position="199"/>
    </location>
</feature>
<comment type="subcellular location">
    <subcellularLocation>
        <location evidence="1">Membrane</location>
        <topology evidence="1">Multi-pass membrane protein</topology>
    </subcellularLocation>
</comment>
<keyword evidence="4 7" id="KW-0812">Transmembrane</keyword>
<feature type="transmembrane region" description="Helical" evidence="7">
    <location>
        <begin position="37"/>
        <end position="56"/>
    </location>
</feature>
<dbReference type="STRING" id="28181.BEN30_06055"/>
<dbReference type="Proteomes" id="UP000095347">
    <property type="component" value="Unassembled WGS sequence"/>
</dbReference>
<evidence type="ECO:0000256" key="6">
    <source>
        <dbReference type="ARBA" id="ARBA00023136"/>
    </source>
</evidence>
<protein>
    <submittedName>
        <fullName evidence="8">Transporter</fullName>
    </submittedName>
</protein>
<feature type="transmembrane region" description="Helical" evidence="7">
    <location>
        <begin position="92"/>
        <end position="114"/>
    </location>
</feature>
<dbReference type="PANTHER" id="PTHR36838">
    <property type="entry name" value="AUXIN EFFLUX CARRIER FAMILY PROTEIN"/>
    <property type="match status" value="1"/>
</dbReference>
<organism evidence="8 9">
    <name type="scientific">Magnetovibrio blakemorei</name>
    <dbReference type="NCBI Taxonomy" id="28181"/>
    <lineage>
        <taxon>Bacteria</taxon>
        <taxon>Pseudomonadati</taxon>
        <taxon>Pseudomonadota</taxon>
        <taxon>Alphaproteobacteria</taxon>
        <taxon>Rhodospirillales</taxon>
        <taxon>Magnetovibrionaceae</taxon>
        <taxon>Magnetovibrio</taxon>
    </lineage>
</organism>
<keyword evidence="6 7" id="KW-0472">Membrane</keyword>
<name>A0A1E5Q9U1_9PROT</name>
<evidence type="ECO:0000256" key="1">
    <source>
        <dbReference type="ARBA" id="ARBA00004141"/>
    </source>
</evidence>
<dbReference type="PANTHER" id="PTHR36838:SF1">
    <property type="entry name" value="SLR1864 PROTEIN"/>
    <property type="match status" value="1"/>
</dbReference>
<feature type="transmembrane region" description="Helical" evidence="7">
    <location>
        <begin position="156"/>
        <end position="176"/>
    </location>
</feature>
<gene>
    <name evidence="8" type="ORF">BEN30_06055</name>
</gene>
<keyword evidence="5 7" id="KW-1133">Transmembrane helix</keyword>
<feature type="transmembrane region" description="Helical" evidence="7">
    <location>
        <begin position="269"/>
        <end position="290"/>
    </location>
</feature>